<evidence type="ECO:0000313" key="1">
    <source>
        <dbReference type="EMBL" id="WAJ28924.1"/>
    </source>
</evidence>
<name>A0ACD4NQ82_9HYPH</name>
<reference evidence="1" key="1">
    <citation type="submission" date="2022-11" db="EMBL/GenBank/DDBJ databases">
        <title>beta-Carotene-producing bacterium, Jeongeuplla avenae sp. nov., alleviates the salt stress of Arabidopsis seedlings.</title>
        <authorList>
            <person name="Jiang L."/>
            <person name="Lee J."/>
        </authorList>
    </citation>
    <scope>NUCLEOTIDE SEQUENCE</scope>
    <source>
        <strain evidence="1">DY_R2A_6</strain>
    </source>
</reference>
<protein>
    <submittedName>
        <fullName evidence="1">Uncharacterized protein</fullName>
    </submittedName>
</protein>
<dbReference type="EMBL" id="CP113520">
    <property type="protein sequence ID" value="WAJ28924.1"/>
    <property type="molecule type" value="Genomic_DNA"/>
</dbReference>
<organism evidence="1 2">
    <name type="scientific">Antarcticirhabdus aurantiaca</name>
    <dbReference type="NCBI Taxonomy" id="2606717"/>
    <lineage>
        <taxon>Bacteria</taxon>
        <taxon>Pseudomonadati</taxon>
        <taxon>Pseudomonadota</taxon>
        <taxon>Alphaproteobacteria</taxon>
        <taxon>Hyphomicrobiales</taxon>
        <taxon>Aurantimonadaceae</taxon>
        <taxon>Antarcticirhabdus</taxon>
    </lineage>
</organism>
<dbReference type="Proteomes" id="UP001163223">
    <property type="component" value="Chromosome"/>
</dbReference>
<accession>A0ACD4NQ82</accession>
<evidence type="ECO:0000313" key="2">
    <source>
        <dbReference type="Proteomes" id="UP001163223"/>
    </source>
</evidence>
<gene>
    <name evidence="1" type="ORF">OXU80_01325</name>
</gene>
<proteinExistence type="predicted"/>
<sequence length="62" mass="6728">MRERLARTIERLIGILDALDGDPDLEPGGDDEPSLGWLCNGGHSWRNGNVDLEVDQSPVEGA</sequence>
<keyword evidence="2" id="KW-1185">Reference proteome</keyword>